<organism evidence="4 5">
    <name type="scientific">Campylobacter lari</name>
    <dbReference type="NCBI Taxonomy" id="201"/>
    <lineage>
        <taxon>Bacteria</taxon>
        <taxon>Pseudomonadati</taxon>
        <taxon>Campylobacterota</taxon>
        <taxon>Epsilonproteobacteria</taxon>
        <taxon>Campylobacterales</taxon>
        <taxon>Campylobacteraceae</taxon>
        <taxon>Campylobacter</taxon>
    </lineage>
</organism>
<evidence type="ECO:0000256" key="3">
    <source>
        <dbReference type="ARBA" id="ARBA00022842"/>
    </source>
</evidence>
<evidence type="ECO:0000256" key="1">
    <source>
        <dbReference type="ARBA" id="ARBA00001946"/>
    </source>
</evidence>
<dbReference type="EMBL" id="AABOWU010000003">
    <property type="protein sequence ID" value="EAI3913775.1"/>
    <property type="molecule type" value="Genomic_DNA"/>
</dbReference>
<keyword evidence="3" id="KW-0460">Magnesium</keyword>
<dbReference type="SUPFAM" id="SSF54826">
    <property type="entry name" value="Enolase N-terminal domain-like"/>
    <property type="match status" value="1"/>
</dbReference>
<proteinExistence type="predicted"/>
<dbReference type="InterPro" id="IPR029017">
    <property type="entry name" value="Enolase-like_N"/>
</dbReference>
<comment type="caution">
    <text evidence="4">The sequence shown here is derived from an EMBL/GenBank/DDBJ whole genome shotgun (WGS) entry which is preliminary data.</text>
</comment>
<dbReference type="Pfam" id="PF13378">
    <property type="entry name" value="MR_MLE_C"/>
    <property type="match status" value="1"/>
</dbReference>
<dbReference type="InterPro" id="IPR013342">
    <property type="entry name" value="Mandelate_racemase_C"/>
</dbReference>
<dbReference type="Gene3D" id="3.30.390.10">
    <property type="entry name" value="Enolase-like, N-terminal domain"/>
    <property type="match status" value="1"/>
</dbReference>
<dbReference type="GO" id="GO:0000287">
    <property type="term" value="F:magnesium ion binding"/>
    <property type="evidence" value="ECO:0007669"/>
    <property type="project" value="TreeGrafter"/>
</dbReference>
<dbReference type="CDD" id="cd03316">
    <property type="entry name" value="MR_like"/>
    <property type="match status" value="1"/>
</dbReference>
<evidence type="ECO:0000313" key="5">
    <source>
        <dbReference type="Proteomes" id="UP000559808"/>
    </source>
</evidence>
<accession>A0A5L4NM28</accession>
<dbReference type="PANTHER" id="PTHR13794">
    <property type="entry name" value="ENOLASE SUPERFAMILY, MANDELATE RACEMASE"/>
    <property type="match status" value="1"/>
</dbReference>
<protein>
    <submittedName>
        <fullName evidence="4">Mandelate racemase/muconate lactonizing enzyme family protein</fullName>
    </submittedName>
</protein>
<dbReference type="GO" id="GO:0016052">
    <property type="term" value="P:carbohydrate catabolic process"/>
    <property type="evidence" value="ECO:0007669"/>
    <property type="project" value="TreeGrafter"/>
</dbReference>
<dbReference type="InterPro" id="IPR013341">
    <property type="entry name" value="Mandelate_racemase_N_dom"/>
</dbReference>
<name>A0A5L4NM28_CAMLA</name>
<comment type="cofactor">
    <cofactor evidence="1">
        <name>Mg(2+)</name>
        <dbReference type="ChEBI" id="CHEBI:18420"/>
    </cofactor>
</comment>
<evidence type="ECO:0000313" key="4">
    <source>
        <dbReference type="EMBL" id="EAI3913775.1"/>
    </source>
</evidence>
<reference evidence="4 5" key="1">
    <citation type="submission" date="2018-05" db="EMBL/GenBank/DDBJ databases">
        <authorList>
            <consortium name="PulseNet: The National Subtyping Network for Foodborne Disease Surveillance"/>
            <person name="Tarr C.L."/>
            <person name="Trees E."/>
            <person name="Katz L.S."/>
            <person name="Carleton-Romer H.A."/>
            <person name="Stroika S."/>
            <person name="Kucerova Z."/>
            <person name="Roache K.F."/>
            <person name="Sabol A.L."/>
            <person name="Besser J."/>
            <person name="Gerner-Smidt P."/>
        </authorList>
    </citation>
    <scope>NUCLEOTIDE SEQUENCE [LARGE SCALE GENOMIC DNA]</scope>
    <source>
        <strain evidence="4 5">D6489</strain>
    </source>
</reference>
<dbReference type="SFLD" id="SFLDS00001">
    <property type="entry name" value="Enolase"/>
    <property type="match status" value="1"/>
</dbReference>
<dbReference type="Gene3D" id="3.20.20.120">
    <property type="entry name" value="Enolase-like C-terminal domain"/>
    <property type="match status" value="1"/>
</dbReference>
<evidence type="ECO:0000256" key="2">
    <source>
        <dbReference type="ARBA" id="ARBA00022723"/>
    </source>
</evidence>
<dbReference type="PANTHER" id="PTHR13794:SF58">
    <property type="entry name" value="MITOCHONDRIAL ENOLASE SUPERFAMILY MEMBER 1"/>
    <property type="match status" value="1"/>
</dbReference>
<dbReference type="AlphaFoldDB" id="A0A5L4NM28"/>
<sequence length="375" mass="41956">MKITKVEPIWLRTKTFDESCEWGEDAFILRIYTDNNLYGIGESDSAAAVLKIMFEQPSTHGSCRNLSEILIGQDPRNIKKIMDDLIEGSAYYGLSGALICALSAINIALYDLLGKIYGVSVATILGGKRKDFLNAYATFIPSENMEENISRVKYLKEEGFKLLKFGGAGFGNNALADKEIIKNIRGAVGDDIKLSIDLVGLWKNFSYARERFLEIEEYNLEWIEEPVGANNFYDYARLSEHLPCKITGGESFYTLNEFENFIKKSKVSIVQPDITRCGGFDTMLEIEKISLKYGCDLVPHGFSTGILLAATVQFLASTKYCNLIEYSQSTSVLFTHLVKNLIPCKDGIVEVNDAVGIGVILDENLIEKYRINIKI</sequence>
<keyword evidence="2" id="KW-0479">Metal-binding</keyword>
<dbReference type="SMART" id="SM00922">
    <property type="entry name" value="MR_MLE"/>
    <property type="match status" value="1"/>
</dbReference>
<gene>
    <name evidence="4" type="ORF">YZ34_01955</name>
</gene>
<dbReference type="GO" id="GO:0016836">
    <property type="term" value="F:hydro-lyase activity"/>
    <property type="evidence" value="ECO:0007669"/>
    <property type="project" value="TreeGrafter"/>
</dbReference>
<dbReference type="InterPro" id="IPR046945">
    <property type="entry name" value="RHMD-like"/>
</dbReference>
<dbReference type="Proteomes" id="UP000559808">
    <property type="component" value="Unassembled WGS sequence"/>
</dbReference>
<dbReference type="Pfam" id="PF02746">
    <property type="entry name" value="MR_MLE_N"/>
    <property type="match status" value="1"/>
</dbReference>
<dbReference type="SUPFAM" id="SSF51604">
    <property type="entry name" value="Enolase C-terminal domain-like"/>
    <property type="match status" value="1"/>
</dbReference>
<dbReference type="InterPro" id="IPR036849">
    <property type="entry name" value="Enolase-like_C_sf"/>
</dbReference>
<dbReference type="InterPro" id="IPR029065">
    <property type="entry name" value="Enolase_C-like"/>
</dbReference>
<dbReference type="SFLD" id="SFLDG00179">
    <property type="entry name" value="mandelate_racemase"/>
    <property type="match status" value="1"/>
</dbReference>